<dbReference type="EMBL" id="PUFN01000006">
    <property type="protein sequence ID" value="TDG74232.1"/>
    <property type="molecule type" value="Genomic_DNA"/>
</dbReference>
<evidence type="ECO:0000256" key="2">
    <source>
        <dbReference type="ARBA" id="ARBA00022801"/>
    </source>
</evidence>
<proteinExistence type="predicted"/>
<dbReference type="InterPro" id="IPR010016">
    <property type="entry name" value="PxpB"/>
</dbReference>
<gene>
    <name evidence="5" type="ORF">C5L30_002177</name>
</gene>
<dbReference type="Gene3D" id="3.30.1360.40">
    <property type="match status" value="1"/>
</dbReference>
<dbReference type="SUPFAM" id="SSF160467">
    <property type="entry name" value="PH0987 N-terminal domain-like"/>
    <property type="match status" value="1"/>
</dbReference>
<protein>
    <recommendedName>
        <fullName evidence="4">Carboxyltransferase domain-containing protein</fullName>
    </recommendedName>
</protein>
<dbReference type="Pfam" id="PF02682">
    <property type="entry name" value="CT_C_D"/>
    <property type="match status" value="1"/>
</dbReference>
<evidence type="ECO:0000256" key="1">
    <source>
        <dbReference type="ARBA" id="ARBA00022741"/>
    </source>
</evidence>
<evidence type="ECO:0000313" key="5">
    <source>
        <dbReference type="EMBL" id="TDG74232.1"/>
    </source>
</evidence>
<dbReference type="GO" id="GO:0005524">
    <property type="term" value="F:ATP binding"/>
    <property type="evidence" value="ECO:0007669"/>
    <property type="project" value="UniProtKB-KW"/>
</dbReference>
<keyword evidence="3" id="KW-0067">ATP-binding</keyword>
<evidence type="ECO:0000259" key="4">
    <source>
        <dbReference type="SMART" id="SM00796"/>
    </source>
</evidence>
<sequence length="245" mass="27573">MMDYSYFQVNEQSLEVEFPEQINVEENKLIQNIARELIEQKAVGVTGVIPAYHTLTVNFDFDLTSFKELVNQIDEIIVNSNELTKTGRSIIELPVFYSPKYGPDLEDVAKFAAISVEELIKLHSGTDYFIYMMGFLPGFAYMGSVPEKIAMPRLEVPRKSIAPGSVGIAGAQTGMYPVESPGGWRILGRTPVKLYDPARPQLKYRSGDYIRFVPIDEKEYQKIQQLDAAGKYSLKVIKEGDIDNG</sequence>
<accession>A0A4R5NI48</accession>
<dbReference type="GO" id="GO:0016787">
    <property type="term" value="F:hydrolase activity"/>
    <property type="evidence" value="ECO:0007669"/>
    <property type="project" value="UniProtKB-KW"/>
</dbReference>
<keyword evidence="2" id="KW-0378">Hydrolase</keyword>
<name>A0A4R5NI48_9LACO</name>
<comment type="caution">
    <text evidence="5">The sequence shown here is derived from an EMBL/GenBank/DDBJ whole genome shotgun (WGS) entry which is preliminary data.</text>
</comment>
<evidence type="ECO:0000313" key="6">
    <source>
        <dbReference type="Proteomes" id="UP000295257"/>
    </source>
</evidence>
<feature type="domain" description="Carboxyltransferase" evidence="4">
    <location>
        <begin position="4"/>
        <end position="203"/>
    </location>
</feature>
<dbReference type="SMART" id="SM00796">
    <property type="entry name" value="AHS1"/>
    <property type="match status" value="1"/>
</dbReference>
<dbReference type="PANTHER" id="PTHR34698">
    <property type="entry name" value="5-OXOPROLINASE SUBUNIT B"/>
    <property type="match status" value="1"/>
</dbReference>
<dbReference type="AlphaFoldDB" id="A0A4R5NI48"/>
<dbReference type="Proteomes" id="UP000295257">
    <property type="component" value="Unassembled WGS sequence"/>
</dbReference>
<dbReference type="InterPro" id="IPR003833">
    <property type="entry name" value="CT_C_D"/>
</dbReference>
<dbReference type="RefSeq" id="WP_035181747.1">
    <property type="nucleotide sequence ID" value="NZ_PUFN01000006.1"/>
</dbReference>
<reference evidence="5 6" key="1">
    <citation type="journal article" date="2019" name="Appl. Microbiol. Biotechnol.">
        <title>Uncovering carbohydrate metabolism through a genotype-phenotype association study of 56 lactic acid bacteria genomes.</title>
        <authorList>
            <person name="Buron-Moles G."/>
            <person name="Chailyan A."/>
            <person name="Dolejs I."/>
            <person name="Forster J."/>
            <person name="Miks M.H."/>
        </authorList>
    </citation>
    <scope>NUCLEOTIDE SEQUENCE [LARGE SCALE GENOMIC DNA]</scope>
    <source>
        <strain evidence="5 6">ATCC 29644</strain>
    </source>
</reference>
<dbReference type="InterPro" id="IPR029000">
    <property type="entry name" value="Cyclophilin-like_dom_sf"/>
</dbReference>
<dbReference type="SUPFAM" id="SSF50891">
    <property type="entry name" value="Cyclophilin-like"/>
    <property type="match status" value="1"/>
</dbReference>
<evidence type="ECO:0000256" key="3">
    <source>
        <dbReference type="ARBA" id="ARBA00022840"/>
    </source>
</evidence>
<organism evidence="5 6">
    <name type="scientific">Companilactobacillus farciminis</name>
    <dbReference type="NCBI Taxonomy" id="1612"/>
    <lineage>
        <taxon>Bacteria</taxon>
        <taxon>Bacillati</taxon>
        <taxon>Bacillota</taxon>
        <taxon>Bacilli</taxon>
        <taxon>Lactobacillales</taxon>
        <taxon>Lactobacillaceae</taxon>
        <taxon>Companilactobacillus</taxon>
    </lineage>
</organism>
<dbReference type="PANTHER" id="PTHR34698:SF2">
    <property type="entry name" value="5-OXOPROLINASE SUBUNIT B"/>
    <property type="match status" value="1"/>
</dbReference>
<keyword evidence="6" id="KW-1185">Reference proteome</keyword>
<keyword evidence="1" id="KW-0547">Nucleotide-binding</keyword>
<dbReference type="Gene3D" id="2.40.100.10">
    <property type="entry name" value="Cyclophilin-like"/>
    <property type="match status" value="1"/>
</dbReference>
<dbReference type="NCBIfam" id="TIGR00370">
    <property type="entry name" value="5-oxoprolinase subunit PxpB"/>
    <property type="match status" value="1"/>
</dbReference>